<dbReference type="Pfam" id="PF08281">
    <property type="entry name" value="Sigma70_r4_2"/>
    <property type="match status" value="1"/>
</dbReference>
<comment type="caution">
    <text evidence="2">The sequence shown here is derived from an EMBL/GenBank/DDBJ whole genome shotgun (WGS) entry which is preliminary data.</text>
</comment>
<dbReference type="RefSeq" id="WP_272459046.1">
    <property type="nucleotide sequence ID" value="NZ_JAGTJJ010000022.1"/>
</dbReference>
<proteinExistence type="predicted"/>
<protein>
    <recommendedName>
        <fullName evidence="1">RNA polymerase sigma factor 70 region 4 type 2 domain-containing protein</fullName>
    </recommendedName>
</protein>
<evidence type="ECO:0000313" key="3">
    <source>
        <dbReference type="Proteomes" id="UP001151081"/>
    </source>
</evidence>
<dbReference type="Gene3D" id="1.10.10.10">
    <property type="entry name" value="Winged helix-like DNA-binding domain superfamily/Winged helix DNA-binding domain"/>
    <property type="match status" value="1"/>
</dbReference>
<dbReference type="InterPro" id="IPR013324">
    <property type="entry name" value="RNA_pol_sigma_r3/r4-like"/>
</dbReference>
<keyword evidence="3" id="KW-1185">Reference proteome</keyword>
<dbReference type="GO" id="GO:0016987">
    <property type="term" value="F:sigma factor activity"/>
    <property type="evidence" value="ECO:0007669"/>
    <property type="project" value="InterPro"/>
</dbReference>
<dbReference type="GO" id="GO:0006352">
    <property type="term" value="P:DNA-templated transcription initiation"/>
    <property type="evidence" value="ECO:0007669"/>
    <property type="project" value="InterPro"/>
</dbReference>
<evidence type="ECO:0000313" key="2">
    <source>
        <dbReference type="EMBL" id="MDC3984587.1"/>
    </source>
</evidence>
<gene>
    <name evidence="2" type="ORF">KEG57_29030</name>
</gene>
<dbReference type="GO" id="GO:0003677">
    <property type="term" value="F:DNA binding"/>
    <property type="evidence" value="ECO:0007669"/>
    <property type="project" value="InterPro"/>
</dbReference>
<dbReference type="AlphaFoldDB" id="A0A9X3X6J4"/>
<organism evidence="2 3">
    <name type="scientific">Polyangium jinanense</name>
    <dbReference type="NCBI Taxonomy" id="2829994"/>
    <lineage>
        <taxon>Bacteria</taxon>
        <taxon>Pseudomonadati</taxon>
        <taxon>Myxococcota</taxon>
        <taxon>Polyangia</taxon>
        <taxon>Polyangiales</taxon>
        <taxon>Polyangiaceae</taxon>
        <taxon>Polyangium</taxon>
    </lineage>
</organism>
<dbReference type="SUPFAM" id="SSF88659">
    <property type="entry name" value="Sigma3 and sigma4 domains of RNA polymerase sigma factors"/>
    <property type="match status" value="1"/>
</dbReference>
<feature type="domain" description="RNA polymerase sigma factor 70 region 4 type 2" evidence="1">
    <location>
        <begin position="12"/>
        <end position="64"/>
    </location>
</feature>
<dbReference type="InterPro" id="IPR036388">
    <property type="entry name" value="WH-like_DNA-bd_sf"/>
</dbReference>
<dbReference type="EMBL" id="JAGTJJ010000022">
    <property type="protein sequence ID" value="MDC3984587.1"/>
    <property type="molecule type" value="Genomic_DNA"/>
</dbReference>
<dbReference type="Proteomes" id="UP001151081">
    <property type="component" value="Unassembled WGS sequence"/>
</dbReference>
<dbReference type="InterPro" id="IPR013249">
    <property type="entry name" value="RNA_pol_sigma70_r4_t2"/>
</dbReference>
<evidence type="ECO:0000259" key="1">
    <source>
        <dbReference type="Pfam" id="PF08281"/>
    </source>
</evidence>
<sequence>MPTGTRFVAALALLEALDELRDEATRRMVIANKVPGYTEPEIAELFGMPVGTVHARISRACVKLAKRLRANDERQERRGVLLLPSASSSPAAVFSCRPCASRSARRTRARRRLLCCSGWRSSL</sequence>
<reference evidence="2 3" key="1">
    <citation type="submission" date="2021-04" db="EMBL/GenBank/DDBJ databases">
        <title>Genome analysis of Polyangium sp.</title>
        <authorList>
            <person name="Li Y."/>
            <person name="Wang J."/>
        </authorList>
    </citation>
    <scope>NUCLEOTIDE SEQUENCE [LARGE SCALE GENOMIC DNA]</scope>
    <source>
        <strain evidence="2 3">SDU14</strain>
    </source>
</reference>
<accession>A0A9X3X6J4</accession>
<name>A0A9X3X6J4_9BACT</name>